<evidence type="ECO:0000313" key="3">
    <source>
        <dbReference type="Proteomes" id="UP000326789"/>
    </source>
</evidence>
<keyword evidence="2" id="KW-0378">Hydrolase</keyword>
<name>A0A5N3RBD5_9VIBR</name>
<feature type="domain" description="Glycosyl hydrolase family 13 catalytic" evidence="1">
    <location>
        <begin position="74"/>
        <end position="443"/>
    </location>
</feature>
<proteinExistence type="predicted"/>
<gene>
    <name evidence="2" type="ORF">F2P58_01190</name>
</gene>
<protein>
    <submittedName>
        <fullName evidence="2">Glycosidase</fullName>
    </submittedName>
</protein>
<keyword evidence="2" id="KW-0326">Glycosidase</keyword>
<comment type="caution">
    <text evidence="2">The sequence shown here is derived from an EMBL/GenBank/DDBJ whole genome shotgun (WGS) entry which is preliminary data.</text>
</comment>
<dbReference type="Gene3D" id="2.60.40.1180">
    <property type="entry name" value="Golgi alpha-mannosidase II"/>
    <property type="match status" value="1"/>
</dbReference>
<dbReference type="SUPFAM" id="SSF51445">
    <property type="entry name" value="(Trans)glycosidases"/>
    <property type="match status" value="1"/>
</dbReference>
<dbReference type="InterPro" id="IPR013780">
    <property type="entry name" value="Glyco_hydro_b"/>
</dbReference>
<dbReference type="Pfam" id="PF00128">
    <property type="entry name" value="Alpha-amylase"/>
    <property type="match status" value="2"/>
</dbReference>
<accession>A0A5N3RBD5</accession>
<dbReference type="Proteomes" id="UP000326789">
    <property type="component" value="Unassembled WGS sequence"/>
</dbReference>
<dbReference type="InterPro" id="IPR017853">
    <property type="entry name" value="GH"/>
</dbReference>
<dbReference type="GO" id="GO:0009313">
    <property type="term" value="P:oligosaccharide catabolic process"/>
    <property type="evidence" value="ECO:0007669"/>
    <property type="project" value="TreeGrafter"/>
</dbReference>
<organism evidence="2 3">
    <name type="scientific">Vibrio fortis</name>
    <dbReference type="NCBI Taxonomy" id="212667"/>
    <lineage>
        <taxon>Bacteria</taxon>
        <taxon>Pseudomonadati</taxon>
        <taxon>Pseudomonadota</taxon>
        <taxon>Gammaproteobacteria</taxon>
        <taxon>Vibrionales</taxon>
        <taxon>Vibrionaceae</taxon>
        <taxon>Vibrio</taxon>
    </lineage>
</organism>
<reference evidence="2 3" key="1">
    <citation type="submission" date="2019-09" db="EMBL/GenBank/DDBJ databases">
        <title>Whole genome sequence of Vibrio fortis.</title>
        <authorList>
            <person name="Das S.K."/>
        </authorList>
    </citation>
    <scope>NUCLEOTIDE SEQUENCE [LARGE SCALE GENOMIC DNA]</scope>
    <source>
        <strain evidence="2 3">AN60</strain>
    </source>
</reference>
<evidence type="ECO:0000313" key="2">
    <source>
        <dbReference type="EMBL" id="KAB0291794.1"/>
    </source>
</evidence>
<dbReference type="SUPFAM" id="SSF51011">
    <property type="entry name" value="Glycosyl hydrolase domain"/>
    <property type="match status" value="1"/>
</dbReference>
<dbReference type="GO" id="GO:0004556">
    <property type="term" value="F:alpha-amylase activity"/>
    <property type="evidence" value="ECO:0007669"/>
    <property type="project" value="TreeGrafter"/>
</dbReference>
<dbReference type="SMART" id="SM00642">
    <property type="entry name" value="Aamy"/>
    <property type="match status" value="1"/>
</dbReference>
<dbReference type="Gene3D" id="3.20.20.80">
    <property type="entry name" value="Glycosidases"/>
    <property type="match status" value="2"/>
</dbReference>
<dbReference type="EMBL" id="VWSE01000002">
    <property type="protein sequence ID" value="KAB0291794.1"/>
    <property type="molecule type" value="Genomic_DNA"/>
</dbReference>
<evidence type="ECO:0000259" key="1">
    <source>
        <dbReference type="SMART" id="SM00642"/>
    </source>
</evidence>
<dbReference type="PANTHER" id="PTHR10357:SF228">
    <property type="entry name" value="PUTATIVE-RELATED"/>
    <property type="match status" value="1"/>
</dbReference>
<dbReference type="InterPro" id="IPR006047">
    <property type="entry name" value="GH13_cat_dom"/>
</dbReference>
<sequence length="694" mass="76067">MDDLPLFHLVNNEAKHNNKDLNVKRTLTTTALAVSFALLAGCQSTTETSEQVDLNAYQCQTTHSAEINDLRIYQVMVESFVNGDDSIGHGTGYGTSHHKGDIQGIIDSLDYIQSLGMNGIWLTPIFNSEPVVGQDHWADRLDATGYFATDYFSIDPRFGTLEQAKQLVEEAHARGLYVFFDGVFGHHKGNVSPSPTGKLPQGENNPVAYPESLEFYKEVATYWIKELKIDGWRLDQAYQVPKDAWAEIRESVDVASAEVEYVNSEGETVNPLGYMVAEIWAGENRIIETGYGTNSSPALCSAFDFPVRYRLTETLAVNEAGVGGKGGEWLAEGMSLHSLYPDHAKPNLMIGNHDLVRFGDLLQRGDIASQEDDEYWQRYKAAFSFQAAYTGPITTYYGDEIGDQLDGFADKVWEDCAIPGLCDDHVARTSGKVEGVTADLNAREQDLKQYVTTLMTLRQEHPALSQGKRTHLLANESVYVDHKGAGNEAIIYAINVTDKAYTLELTKKQSGSDAGLSDLLTQDKIAASGDSYQIELAPFEGRFLSVDKPSAAGPVAAAMASAPVSGQGFMAQCDNPVVSEAGPVNSKLYVVGNFADSGWKHKEGRAFTYRGDNTYQVVTNEKPGSYRMQYASKSWSPQYTADGLNIKLGQETALTKGGYGKDTAVTIRDGGKYVWSLKFDDAGKPLQVMASKCP</sequence>
<dbReference type="PANTHER" id="PTHR10357">
    <property type="entry name" value="ALPHA-AMYLASE FAMILY MEMBER"/>
    <property type="match status" value="1"/>
</dbReference>
<dbReference type="AlphaFoldDB" id="A0A5N3RBD5"/>